<dbReference type="EMBL" id="FOXK01000002">
    <property type="protein sequence ID" value="SFP31889.1"/>
    <property type="molecule type" value="Genomic_DNA"/>
</dbReference>
<protein>
    <submittedName>
        <fullName evidence="2">Transcriptional regulator, Middle operon regulator (Mor) family</fullName>
    </submittedName>
</protein>
<keyword evidence="3" id="KW-1185">Reference proteome</keyword>
<dbReference type="RefSeq" id="WP_074913668.1">
    <property type="nucleotide sequence ID" value="NZ_FOXK01000002.1"/>
</dbReference>
<dbReference type="PANTHER" id="PTHR37812:SF1">
    <property type="entry name" value="MU-LIKE PROPHAGE FLUMU PROTEIN C"/>
    <property type="match status" value="1"/>
</dbReference>
<dbReference type="InterPro" id="IPR009057">
    <property type="entry name" value="Homeodomain-like_sf"/>
</dbReference>
<dbReference type="PANTHER" id="PTHR37812">
    <property type="entry name" value="MU-LIKE PROPHAGE FLUMU PROTEIN C"/>
    <property type="match status" value="1"/>
</dbReference>
<dbReference type="InterPro" id="IPR014875">
    <property type="entry name" value="Mor_transcription_activator"/>
</dbReference>
<dbReference type="AlphaFoldDB" id="A0A1I5PCR3"/>
<reference evidence="3" key="1">
    <citation type="submission" date="2016-10" db="EMBL/GenBank/DDBJ databases">
        <authorList>
            <person name="Varghese N."/>
            <person name="Submissions S."/>
        </authorList>
    </citation>
    <scope>NUCLEOTIDE SEQUENCE [LARGE SCALE GENOMIC DNA]</scope>
    <source>
        <strain evidence="3">JCM 15604</strain>
    </source>
</reference>
<dbReference type="OrthoDB" id="6387485at2"/>
<evidence type="ECO:0000259" key="1">
    <source>
        <dbReference type="Pfam" id="PF08765"/>
    </source>
</evidence>
<proteinExistence type="predicted"/>
<gene>
    <name evidence="2" type="ORF">SAMN05216177_102253</name>
</gene>
<accession>A0A1I5PCR3</accession>
<dbReference type="SUPFAM" id="SSF46689">
    <property type="entry name" value="Homeodomain-like"/>
    <property type="match status" value="1"/>
</dbReference>
<sequence length="133" mass="15148">MSNNDLFGDDVPEDALEHMLSPEIRSKWPKTLADLVSVIEAGHLRAGDAPELAQNRAFITVRALSRYAGGRQLYMPKGDVLERALRARQIWVKYKGNNIDDLANEFDLTVSQVYSIIAEQRELHRQRIQPSLF</sequence>
<feature type="domain" description="Mor transcription activator" evidence="1">
    <location>
        <begin position="26"/>
        <end position="132"/>
    </location>
</feature>
<evidence type="ECO:0000313" key="2">
    <source>
        <dbReference type="EMBL" id="SFP31889.1"/>
    </source>
</evidence>
<name>A0A1I5PCR3_9GAMM</name>
<organism evidence="2 3">
    <name type="scientific">Ectopseudomonas toyotomiensis</name>
    <dbReference type="NCBI Taxonomy" id="554344"/>
    <lineage>
        <taxon>Bacteria</taxon>
        <taxon>Pseudomonadati</taxon>
        <taxon>Pseudomonadota</taxon>
        <taxon>Gammaproteobacteria</taxon>
        <taxon>Pseudomonadales</taxon>
        <taxon>Pseudomonadaceae</taxon>
        <taxon>Ectopseudomonas</taxon>
    </lineage>
</organism>
<dbReference type="InterPro" id="IPR052411">
    <property type="entry name" value="c-mor_Regulatory_Protein"/>
</dbReference>
<dbReference type="Gene3D" id="1.10.10.60">
    <property type="entry name" value="Homeodomain-like"/>
    <property type="match status" value="1"/>
</dbReference>
<evidence type="ECO:0000313" key="3">
    <source>
        <dbReference type="Proteomes" id="UP000182025"/>
    </source>
</evidence>
<dbReference type="Pfam" id="PF08765">
    <property type="entry name" value="Mor"/>
    <property type="match status" value="1"/>
</dbReference>
<dbReference type="Proteomes" id="UP000182025">
    <property type="component" value="Unassembled WGS sequence"/>
</dbReference>